<dbReference type="PROSITE" id="PS50005">
    <property type="entry name" value="TPR"/>
    <property type="match status" value="2"/>
</dbReference>
<sequence length="207" mass="23657">MRIALKVLFLLIITVSCKNNSTKEETNNINEQHKILKGNSYKNTEANDLNEKGVDLSITGNYYEAQIAFKKSLKIEPDNPTTLSNLGLNNFMLYEYDNAIKYYQEAYKISDSTYHMAAINLGLTYYYKKDFIKGIEITTYVINNTTDTSILSTAYTHRALNFIGNNNCDKAKTDLEHIKSNYRGMQNVAYNIIDLNNKLNACIELNP</sequence>
<keyword evidence="1" id="KW-0802">TPR repeat</keyword>
<evidence type="ECO:0008006" key="4">
    <source>
        <dbReference type="Google" id="ProtNLM"/>
    </source>
</evidence>
<dbReference type="Proteomes" id="UP000019275">
    <property type="component" value="Unassembled WGS sequence"/>
</dbReference>
<dbReference type="InterPro" id="IPR019734">
    <property type="entry name" value="TPR_rpt"/>
</dbReference>
<organism evidence="2 3">
    <name type="scientific">Cellulophaga geojensis KL-A</name>
    <dbReference type="NCBI Taxonomy" id="1328323"/>
    <lineage>
        <taxon>Bacteria</taxon>
        <taxon>Pseudomonadati</taxon>
        <taxon>Bacteroidota</taxon>
        <taxon>Flavobacteriia</taxon>
        <taxon>Flavobacteriales</taxon>
        <taxon>Flavobacteriaceae</taxon>
        <taxon>Cellulophaga</taxon>
    </lineage>
</organism>
<keyword evidence="3" id="KW-1185">Reference proteome</keyword>
<evidence type="ECO:0000256" key="1">
    <source>
        <dbReference type="PROSITE-ProRule" id="PRU00339"/>
    </source>
</evidence>
<feature type="repeat" description="TPR" evidence="1">
    <location>
        <begin position="80"/>
        <end position="113"/>
    </location>
</feature>
<dbReference type="PROSITE" id="PS51257">
    <property type="entry name" value="PROKAR_LIPOPROTEIN"/>
    <property type="match status" value="1"/>
</dbReference>
<reference evidence="2 3" key="1">
    <citation type="journal article" date="2014" name="Genome Announc.">
        <title>Draft Genome Sequence of the Carrageenan-Degrading Bacterium Cellulophaga sp. Strain KL-A, Isolated from Decaying Marine Algae.</title>
        <authorList>
            <person name="Shan D."/>
            <person name="Ying J."/>
            <person name="Li X."/>
            <person name="Gao Z."/>
            <person name="Wei G."/>
            <person name="Shao Z."/>
        </authorList>
    </citation>
    <scope>NUCLEOTIDE SEQUENCE [LARGE SCALE GENOMIC DNA]</scope>
    <source>
        <strain evidence="2 3">KL-A</strain>
    </source>
</reference>
<dbReference type="SMART" id="SM00028">
    <property type="entry name" value="TPR"/>
    <property type="match status" value="2"/>
</dbReference>
<comment type="caution">
    <text evidence="2">The sequence shown here is derived from an EMBL/GenBank/DDBJ whole genome shotgun (WGS) entry which is preliminary data.</text>
</comment>
<accession>A0ABN0RR97</accession>
<name>A0ABN0RR97_9FLAO</name>
<evidence type="ECO:0000313" key="3">
    <source>
        <dbReference type="Proteomes" id="UP000019275"/>
    </source>
</evidence>
<evidence type="ECO:0000313" key="2">
    <source>
        <dbReference type="EMBL" id="EWH14447.1"/>
    </source>
</evidence>
<dbReference type="RefSeq" id="WP_034644072.1">
    <property type="nucleotide sequence ID" value="NZ_ARZX01000003.1"/>
</dbReference>
<dbReference type="Gene3D" id="1.25.40.10">
    <property type="entry name" value="Tetratricopeptide repeat domain"/>
    <property type="match status" value="1"/>
</dbReference>
<dbReference type="InterPro" id="IPR011990">
    <property type="entry name" value="TPR-like_helical_dom_sf"/>
</dbReference>
<dbReference type="SUPFAM" id="SSF48452">
    <property type="entry name" value="TPR-like"/>
    <property type="match status" value="1"/>
</dbReference>
<protein>
    <recommendedName>
        <fullName evidence="4">Tetratricopeptide repeat protein</fullName>
    </recommendedName>
</protein>
<dbReference type="EMBL" id="ARZX01000003">
    <property type="protein sequence ID" value="EWH14447.1"/>
    <property type="molecule type" value="Genomic_DNA"/>
</dbReference>
<dbReference type="Pfam" id="PF13181">
    <property type="entry name" value="TPR_8"/>
    <property type="match status" value="1"/>
</dbReference>
<proteinExistence type="predicted"/>
<gene>
    <name evidence="2" type="ORF">KLA_03747</name>
</gene>
<feature type="repeat" description="TPR" evidence="1">
    <location>
        <begin position="46"/>
        <end position="79"/>
    </location>
</feature>